<dbReference type="AlphaFoldDB" id="A0AAN6MDA3"/>
<evidence type="ECO:0000313" key="2">
    <source>
        <dbReference type="EMBL" id="KAK3898852.1"/>
    </source>
</evidence>
<dbReference type="Proteomes" id="UP001303889">
    <property type="component" value="Unassembled WGS sequence"/>
</dbReference>
<feature type="region of interest" description="Disordered" evidence="1">
    <location>
        <begin position="454"/>
        <end position="483"/>
    </location>
</feature>
<keyword evidence="3" id="KW-1185">Reference proteome</keyword>
<dbReference type="PANTHER" id="PTHR10622:SF12">
    <property type="entry name" value="HET DOMAIN-CONTAINING PROTEIN"/>
    <property type="match status" value="1"/>
</dbReference>
<dbReference type="EMBL" id="MU855869">
    <property type="protein sequence ID" value="KAK3898852.1"/>
    <property type="molecule type" value="Genomic_DNA"/>
</dbReference>
<evidence type="ECO:0008006" key="4">
    <source>
        <dbReference type="Google" id="ProtNLM"/>
    </source>
</evidence>
<protein>
    <recommendedName>
        <fullName evidence="4">Heterokaryon incompatibility domain-containing protein</fullName>
    </recommendedName>
</protein>
<feature type="region of interest" description="Disordered" evidence="1">
    <location>
        <begin position="306"/>
        <end position="364"/>
    </location>
</feature>
<name>A0AAN6MDA3_9PEZI</name>
<reference evidence="2" key="2">
    <citation type="submission" date="2023-05" db="EMBL/GenBank/DDBJ databases">
        <authorList>
            <consortium name="Lawrence Berkeley National Laboratory"/>
            <person name="Steindorff A."/>
            <person name="Hensen N."/>
            <person name="Bonometti L."/>
            <person name="Westerberg I."/>
            <person name="Brannstrom I.O."/>
            <person name="Guillou S."/>
            <person name="Cros-Aarteil S."/>
            <person name="Calhoun S."/>
            <person name="Haridas S."/>
            <person name="Kuo A."/>
            <person name="Mondo S."/>
            <person name="Pangilinan J."/>
            <person name="Riley R."/>
            <person name="Labutti K."/>
            <person name="Andreopoulos B."/>
            <person name="Lipzen A."/>
            <person name="Chen C."/>
            <person name="Yanf M."/>
            <person name="Daum C."/>
            <person name="Ng V."/>
            <person name="Clum A."/>
            <person name="Ohm R."/>
            <person name="Martin F."/>
            <person name="Silar P."/>
            <person name="Natvig D."/>
            <person name="Lalanne C."/>
            <person name="Gautier V."/>
            <person name="Ament-Velasquez S.L."/>
            <person name="Kruys A."/>
            <person name="Hutchinson M.I."/>
            <person name="Powell A.J."/>
            <person name="Barry K."/>
            <person name="Miller A.N."/>
            <person name="Grigoriev I.V."/>
            <person name="Debuchy R."/>
            <person name="Gladieux P."/>
            <person name="Thoren M.H."/>
            <person name="Johannesson H."/>
        </authorList>
    </citation>
    <scope>NUCLEOTIDE SEQUENCE</scope>
    <source>
        <strain evidence="2">CBS 103.79</strain>
    </source>
</reference>
<evidence type="ECO:0000256" key="1">
    <source>
        <dbReference type="SAM" id="MobiDB-lite"/>
    </source>
</evidence>
<gene>
    <name evidence="2" type="ORF">C8A05DRAFT_18627</name>
</gene>
<comment type="caution">
    <text evidence="2">The sequence shown here is derived from an EMBL/GenBank/DDBJ whole genome shotgun (WGS) entry which is preliminary data.</text>
</comment>
<accession>A0AAN6MDA3</accession>
<evidence type="ECO:0000313" key="3">
    <source>
        <dbReference type="Proteomes" id="UP001303889"/>
    </source>
</evidence>
<sequence>MADCEYIKRACQRAQSYNMRYLWIDAICVDHNSCSEVTESVLSSFDRLWNAALCMVYLFDLSPVEGSGHGSSLDLEQSLSRCGWFARCWTVQELVAAQDISFFDRDFNLRLTKSPKSPRAVLEMLGRVSGVDVDVLAERESLTEFSMGRRLSWAVGRHTARPEDMAYSLQGICGVAGQLPPCYGEGGRRAFVRLQKEILMSTADLSIMAWRRERTNDNDSSMVFSLAAARLEKPPTWARIGLCIDLPTGRVVHESLRFKRSAELISEDLWSDSLHHNYKSSGAEPYLRNTLPTLVTVGLDAWDSEKQARSRAISPSKPEDDSDTPWDSSSSSSNATSLRDSDSTAPVSHHPRHPPPRPNRLACPFFRLDPTQHLRCLARSLPDIASIATHLAIVHRQPEYCPVCGDTFTSAAARDAHIVTQSCEMVYDAAAAGGVPVPGGVTERQAETILGLDLEDDGGGAARERKRRRGNGGTTARGSGADGVSEEDRWFWIWGVLFPGAPRPRSTCLDSSWERELVGMKRFWDRAGPRVVEGWLEREGQLGFGGVQRGVDLEILCAEVLAGMMERRGLGPESLRAGNDGEK</sequence>
<organism evidence="2 3">
    <name type="scientific">Staphylotrichum tortipilum</name>
    <dbReference type="NCBI Taxonomy" id="2831512"/>
    <lineage>
        <taxon>Eukaryota</taxon>
        <taxon>Fungi</taxon>
        <taxon>Dikarya</taxon>
        <taxon>Ascomycota</taxon>
        <taxon>Pezizomycotina</taxon>
        <taxon>Sordariomycetes</taxon>
        <taxon>Sordariomycetidae</taxon>
        <taxon>Sordariales</taxon>
        <taxon>Chaetomiaceae</taxon>
        <taxon>Staphylotrichum</taxon>
    </lineage>
</organism>
<proteinExistence type="predicted"/>
<feature type="compositionally biased region" description="Low complexity" evidence="1">
    <location>
        <begin position="325"/>
        <end position="338"/>
    </location>
</feature>
<dbReference type="PANTHER" id="PTHR10622">
    <property type="entry name" value="HET DOMAIN-CONTAINING PROTEIN"/>
    <property type="match status" value="1"/>
</dbReference>
<reference evidence="2" key="1">
    <citation type="journal article" date="2023" name="Mol. Phylogenet. Evol.">
        <title>Genome-scale phylogeny and comparative genomics of the fungal order Sordariales.</title>
        <authorList>
            <person name="Hensen N."/>
            <person name="Bonometti L."/>
            <person name="Westerberg I."/>
            <person name="Brannstrom I.O."/>
            <person name="Guillou S."/>
            <person name="Cros-Aarteil S."/>
            <person name="Calhoun S."/>
            <person name="Haridas S."/>
            <person name="Kuo A."/>
            <person name="Mondo S."/>
            <person name="Pangilinan J."/>
            <person name="Riley R."/>
            <person name="LaButti K."/>
            <person name="Andreopoulos B."/>
            <person name="Lipzen A."/>
            <person name="Chen C."/>
            <person name="Yan M."/>
            <person name="Daum C."/>
            <person name="Ng V."/>
            <person name="Clum A."/>
            <person name="Steindorff A."/>
            <person name="Ohm R.A."/>
            <person name="Martin F."/>
            <person name="Silar P."/>
            <person name="Natvig D.O."/>
            <person name="Lalanne C."/>
            <person name="Gautier V."/>
            <person name="Ament-Velasquez S.L."/>
            <person name="Kruys A."/>
            <person name="Hutchinson M.I."/>
            <person name="Powell A.J."/>
            <person name="Barry K."/>
            <person name="Miller A.N."/>
            <person name="Grigoriev I.V."/>
            <person name="Debuchy R."/>
            <person name="Gladieux P."/>
            <person name="Hiltunen Thoren M."/>
            <person name="Johannesson H."/>
        </authorList>
    </citation>
    <scope>NUCLEOTIDE SEQUENCE</scope>
    <source>
        <strain evidence="2">CBS 103.79</strain>
    </source>
</reference>